<organism evidence="8 9">
    <name type="scientific">Geodermatophilus saharensis</name>
    <dbReference type="NCBI Taxonomy" id="1137994"/>
    <lineage>
        <taxon>Bacteria</taxon>
        <taxon>Bacillati</taxon>
        <taxon>Actinomycetota</taxon>
        <taxon>Actinomycetes</taxon>
        <taxon>Geodermatophilales</taxon>
        <taxon>Geodermatophilaceae</taxon>
        <taxon>Geodermatophilus</taxon>
    </lineage>
</organism>
<feature type="domain" description="Metallo-beta-lactamase" evidence="7">
    <location>
        <begin position="532"/>
        <end position="726"/>
    </location>
</feature>
<feature type="transmembrane region" description="Helical" evidence="6">
    <location>
        <begin position="20"/>
        <end position="52"/>
    </location>
</feature>
<dbReference type="GO" id="GO:0005886">
    <property type="term" value="C:plasma membrane"/>
    <property type="evidence" value="ECO:0007669"/>
    <property type="project" value="UniProtKB-SubCell"/>
</dbReference>
<protein>
    <submittedName>
        <fullName evidence="8">Competence protein ComEC</fullName>
    </submittedName>
</protein>
<sequence length="775" mass="77672">MTGTRPDRWTWLDLRLVPVAAAVWLVTLAAVAVPPVVPAAVAAAAVLAGLIVSRRRHRAGALVVLAVLAAVATAAGVAAVRGAARAASPLAGAAGERSVTVLLEVDGDPRRVGSAAAPRLVLDATVTAVDDDRRTVHLSAAVVVFAPEDGWADVVPGQRLRARVAVTAAPASDGVVARLSARGPPEPVGEAPWVQRLAGGLRDGLSGSAARVLDAPDAGLLPGLVVGDTREMDPVLTEDFRLAGLSHLTAVSGANVAIVLAGVLAPLRRRAVDRRVQALVALVALAGFVVLARPTASVVRAAAMGGVGLLALASGRSRVAVPALAAAVTVLLLLDPRLARDAGFALSVTATAAMVLLSPGWSRALQRRRWPGVLADAVAVAAAAGVATAPLVAGLSGLVSPVSLPANLLAAPAVAPATVLGLLAALVGAVVPPAGDVLVWVAGWPVRWLVAVARTAAALPDGATGWPAGTRGALLLTAVVLVAGLVLCRYRRLRALALAVLLGLVVLGWPLRQVTGGWPPAGAVIVACDVGQGDALVVPTGPGEGLLVDAGPEVGPVDRCLDGLGIDTLPLVLLSHLDADHAGGLAGALAGRAVGTVATGTLSPADDRRPALDRLAARSGARRETLVPGDVRTVGGATLEVLAPPPEIATAAAEPNDLSLVVRLTHRGLRVLLTGDLGAAAEARVLDRGVDLRADVLKVPHHGSGDADPAFLAATGARVALVSVGADNPYGHPAPSLLSVLSRSGMRVHRTDQQGDLAVVGDDGGWGVAGRGPSP</sequence>
<dbReference type="NCBIfam" id="TIGR00360">
    <property type="entry name" value="ComEC_N-term"/>
    <property type="match status" value="1"/>
</dbReference>
<dbReference type="InterPro" id="IPR004477">
    <property type="entry name" value="ComEC_N"/>
</dbReference>
<keyword evidence="9" id="KW-1185">Reference proteome</keyword>
<dbReference type="InterPro" id="IPR036866">
    <property type="entry name" value="RibonucZ/Hydroxyglut_hydro"/>
</dbReference>
<dbReference type="SUPFAM" id="SSF56281">
    <property type="entry name" value="Metallo-hydrolase/oxidoreductase"/>
    <property type="match status" value="1"/>
</dbReference>
<evidence type="ECO:0000256" key="4">
    <source>
        <dbReference type="ARBA" id="ARBA00022989"/>
    </source>
</evidence>
<evidence type="ECO:0000256" key="6">
    <source>
        <dbReference type="SAM" id="Phobius"/>
    </source>
</evidence>
<feature type="transmembrane region" description="Helical" evidence="6">
    <location>
        <begin position="408"/>
        <end position="430"/>
    </location>
</feature>
<dbReference type="Proteomes" id="UP000198386">
    <property type="component" value="Unassembled WGS sequence"/>
</dbReference>
<dbReference type="Pfam" id="PF13567">
    <property type="entry name" value="DUF4131"/>
    <property type="match status" value="1"/>
</dbReference>
<dbReference type="Pfam" id="PF00753">
    <property type="entry name" value="Lactamase_B"/>
    <property type="match status" value="1"/>
</dbReference>
<dbReference type="Gene3D" id="3.60.15.10">
    <property type="entry name" value="Ribonuclease Z/Hydroxyacylglutathione hydrolase-like"/>
    <property type="match status" value="1"/>
</dbReference>
<proteinExistence type="predicted"/>
<dbReference type="PANTHER" id="PTHR30619:SF1">
    <property type="entry name" value="RECOMBINATION PROTEIN 2"/>
    <property type="match status" value="1"/>
</dbReference>
<feature type="transmembrane region" description="Helical" evidence="6">
    <location>
        <begin position="373"/>
        <end position="396"/>
    </location>
</feature>
<dbReference type="InterPro" id="IPR052159">
    <property type="entry name" value="Competence_DNA_uptake"/>
</dbReference>
<name>A0A239G526_9ACTN</name>
<dbReference type="CDD" id="cd07731">
    <property type="entry name" value="ComA-like_MBL-fold"/>
    <property type="match status" value="1"/>
</dbReference>
<accession>A0A239G526</accession>
<dbReference type="OrthoDB" id="7177610at2"/>
<feature type="transmembrane region" description="Helical" evidence="6">
    <location>
        <begin position="495"/>
        <end position="511"/>
    </location>
</feature>
<feature type="transmembrane region" description="Helical" evidence="6">
    <location>
        <begin position="469"/>
        <end position="488"/>
    </location>
</feature>
<keyword evidence="3 6" id="KW-0812">Transmembrane</keyword>
<evidence type="ECO:0000256" key="3">
    <source>
        <dbReference type="ARBA" id="ARBA00022692"/>
    </source>
</evidence>
<evidence type="ECO:0000256" key="1">
    <source>
        <dbReference type="ARBA" id="ARBA00004651"/>
    </source>
</evidence>
<evidence type="ECO:0000256" key="5">
    <source>
        <dbReference type="ARBA" id="ARBA00023136"/>
    </source>
</evidence>
<dbReference type="Pfam" id="PF03772">
    <property type="entry name" value="Competence"/>
    <property type="match status" value="1"/>
</dbReference>
<dbReference type="AlphaFoldDB" id="A0A239G526"/>
<dbReference type="InterPro" id="IPR001279">
    <property type="entry name" value="Metallo-B-lactamas"/>
</dbReference>
<feature type="transmembrane region" description="Helical" evidence="6">
    <location>
        <begin position="59"/>
        <end position="80"/>
    </location>
</feature>
<dbReference type="SMART" id="SM00849">
    <property type="entry name" value="Lactamase_B"/>
    <property type="match status" value="1"/>
</dbReference>
<dbReference type="PANTHER" id="PTHR30619">
    <property type="entry name" value="DNA INTERNALIZATION/COMPETENCE PROTEIN COMEC/REC2"/>
    <property type="match status" value="1"/>
</dbReference>
<gene>
    <name evidence="8" type="ORF">SAMN04488107_3292</name>
</gene>
<feature type="transmembrane region" description="Helical" evidence="6">
    <location>
        <begin position="276"/>
        <end position="292"/>
    </location>
</feature>
<feature type="transmembrane region" description="Helical" evidence="6">
    <location>
        <begin position="342"/>
        <end position="361"/>
    </location>
</feature>
<evidence type="ECO:0000313" key="9">
    <source>
        <dbReference type="Proteomes" id="UP000198386"/>
    </source>
</evidence>
<evidence type="ECO:0000259" key="7">
    <source>
        <dbReference type="SMART" id="SM00849"/>
    </source>
</evidence>
<keyword evidence="4 6" id="KW-1133">Transmembrane helix</keyword>
<keyword evidence="2" id="KW-1003">Cell membrane</keyword>
<dbReference type="InterPro" id="IPR025405">
    <property type="entry name" value="DUF4131"/>
</dbReference>
<keyword evidence="5 6" id="KW-0472">Membrane</keyword>
<feature type="transmembrane region" description="Helical" evidence="6">
    <location>
        <begin position="437"/>
        <end position="457"/>
    </location>
</feature>
<dbReference type="RefSeq" id="WP_089404959.1">
    <property type="nucleotide sequence ID" value="NZ_FZOH01000006.1"/>
</dbReference>
<dbReference type="EMBL" id="FZOH01000006">
    <property type="protein sequence ID" value="SNS64269.1"/>
    <property type="molecule type" value="Genomic_DNA"/>
</dbReference>
<comment type="subcellular location">
    <subcellularLocation>
        <location evidence="1">Cell membrane</location>
        <topology evidence="1">Multi-pass membrane protein</topology>
    </subcellularLocation>
</comment>
<dbReference type="InterPro" id="IPR035681">
    <property type="entry name" value="ComA-like_MBL"/>
</dbReference>
<evidence type="ECO:0000313" key="8">
    <source>
        <dbReference type="EMBL" id="SNS64269.1"/>
    </source>
</evidence>
<evidence type="ECO:0000256" key="2">
    <source>
        <dbReference type="ARBA" id="ARBA00022475"/>
    </source>
</evidence>
<feature type="transmembrane region" description="Helical" evidence="6">
    <location>
        <begin position="242"/>
        <end position="264"/>
    </location>
</feature>
<reference evidence="9" key="1">
    <citation type="submission" date="2017-06" db="EMBL/GenBank/DDBJ databases">
        <authorList>
            <person name="Varghese N."/>
            <person name="Submissions S."/>
        </authorList>
    </citation>
    <scope>NUCLEOTIDE SEQUENCE [LARGE SCALE GENOMIC DNA]</scope>
    <source>
        <strain evidence="9">DSM 45423</strain>
    </source>
</reference>